<dbReference type="Proteomes" id="UP000837857">
    <property type="component" value="Chromosome 11"/>
</dbReference>
<protein>
    <submittedName>
        <fullName evidence="2">Uncharacterized protein</fullName>
    </submittedName>
</protein>
<feature type="region of interest" description="Disordered" evidence="1">
    <location>
        <begin position="1"/>
        <end position="81"/>
    </location>
</feature>
<evidence type="ECO:0000313" key="2">
    <source>
        <dbReference type="EMBL" id="CAH2039547.1"/>
    </source>
</evidence>
<name>A0ABN8HXP9_9NEOP</name>
<accession>A0ABN8HXP9</accession>
<reference evidence="2" key="1">
    <citation type="submission" date="2022-03" db="EMBL/GenBank/DDBJ databases">
        <authorList>
            <person name="Martin H S."/>
        </authorList>
    </citation>
    <scope>NUCLEOTIDE SEQUENCE</scope>
</reference>
<proteinExistence type="predicted"/>
<organism evidence="2 3">
    <name type="scientific">Iphiclides podalirius</name>
    <name type="common">scarce swallowtail</name>
    <dbReference type="NCBI Taxonomy" id="110791"/>
    <lineage>
        <taxon>Eukaryota</taxon>
        <taxon>Metazoa</taxon>
        <taxon>Ecdysozoa</taxon>
        <taxon>Arthropoda</taxon>
        <taxon>Hexapoda</taxon>
        <taxon>Insecta</taxon>
        <taxon>Pterygota</taxon>
        <taxon>Neoptera</taxon>
        <taxon>Endopterygota</taxon>
        <taxon>Lepidoptera</taxon>
        <taxon>Glossata</taxon>
        <taxon>Ditrysia</taxon>
        <taxon>Papilionoidea</taxon>
        <taxon>Papilionidae</taxon>
        <taxon>Papilioninae</taxon>
        <taxon>Iphiclides</taxon>
    </lineage>
</organism>
<gene>
    <name evidence="2" type="ORF">IPOD504_LOCUS1765</name>
</gene>
<feature type="non-terminal residue" evidence="2">
    <location>
        <position position="1"/>
    </location>
</feature>
<keyword evidence="3" id="KW-1185">Reference proteome</keyword>
<evidence type="ECO:0000256" key="1">
    <source>
        <dbReference type="SAM" id="MobiDB-lite"/>
    </source>
</evidence>
<evidence type="ECO:0000313" key="3">
    <source>
        <dbReference type="Proteomes" id="UP000837857"/>
    </source>
</evidence>
<sequence>MVRISASGHVGAAARESRRRRNYVANLSEPTPSPIQRGGVIGAASPSDMSREGGAGSEVLLRQRGAELGGGRGGVDLRDGG</sequence>
<dbReference type="EMBL" id="OW152823">
    <property type="protein sequence ID" value="CAH2039547.1"/>
    <property type="molecule type" value="Genomic_DNA"/>
</dbReference>